<gene>
    <name evidence="2" type="ORF">ASU35_06225</name>
</gene>
<dbReference type="STRING" id="290052.ASU35_06225"/>
<dbReference type="Proteomes" id="UP000054874">
    <property type="component" value="Unassembled WGS sequence"/>
</dbReference>
<dbReference type="OrthoDB" id="1883643at2"/>
<dbReference type="InterPro" id="IPR043129">
    <property type="entry name" value="ATPase_NBD"/>
</dbReference>
<dbReference type="Gene3D" id="3.30.420.40">
    <property type="match status" value="2"/>
</dbReference>
<dbReference type="RefSeq" id="WP_058351584.1">
    <property type="nucleotide sequence ID" value="NZ_CABMMD010000035.1"/>
</dbReference>
<accession>A0A0V8QHT6</accession>
<dbReference type="SUPFAM" id="SSF53067">
    <property type="entry name" value="Actin-like ATPase domain"/>
    <property type="match status" value="2"/>
</dbReference>
<dbReference type="AlphaFoldDB" id="A0A0V8QHT6"/>
<reference evidence="2 3" key="1">
    <citation type="submission" date="2015-11" db="EMBL/GenBank/DDBJ databases">
        <title>Butyribacter intestini gen. nov., sp. nov., a butyric acid-producing bacterium of the family Lachnospiraceae isolated from the human faeces.</title>
        <authorList>
            <person name="Zou Y."/>
            <person name="Xue W."/>
            <person name="Luo G."/>
            <person name="Lv M."/>
        </authorList>
    </citation>
    <scope>NUCLEOTIDE SEQUENCE [LARGE SCALE GENOMIC DNA]</scope>
    <source>
        <strain evidence="2 3">ACET-33324</strain>
    </source>
</reference>
<evidence type="ECO:0000259" key="1">
    <source>
        <dbReference type="Pfam" id="PF17989"/>
    </source>
</evidence>
<evidence type="ECO:0000313" key="2">
    <source>
        <dbReference type="EMBL" id="KSV60157.1"/>
    </source>
</evidence>
<keyword evidence="3" id="KW-1185">Reference proteome</keyword>
<protein>
    <submittedName>
        <fullName evidence="2">Plasmid segregation actin-type ATPase ParM</fullName>
    </submittedName>
</protein>
<name>A0A0V8QHT6_9FIRM</name>
<dbReference type="Pfam" id="PF17989">
    <property type="entry name" value="ALP_N"/>
    <property type="match status" value="1"/>
</dbReference>
<dbReference type="EMBL" id="LNAM01000035">
    <property type="protein sequence ID" value="KSV60157.1"/>
    <property type="molecule type" value="Genomic_DNA"/>
</dbReference>
<proteinExistence type="predicted"/>
<dbReference type="CDD" id="cd10227">
    <property type="entry name" value="ASKHA_NBD_ParM-like"/>
    <property type="match status" value="1"/>
</dbReference>
<comment type="caution">
    <text evidence="2">The sequence shown here is derived from an EMBL/GenBank/DDBJ whole genome shotgun (WGS) entry which is preliminary data.</text>
</comment>
<feature type="domain" description="Actin-like protein N-terminal" evidence="1">
    <location>
        <begin position="11"/>
        <end position="141"/>
    </location>
</feature>
<organism evidence="2 3">
    <name type="scientific">Acetivibrio ethanolgignens</name>
    <dbReference type="NCBI Taxonomy" id="290052"/>
    <lineage>
        <taxon>Bacteria</taxon>
        <taxon>Bacillati</taxon>
        <taxon>Bacillota</taxon>
        <taxon>Clostridia</taxon>
        <taxon>Eubacteriales</taxon>
        <taxon>Oscillospiraceae</taxon>
        <taxon>Acetivibrio</taxon>
    </lineage>
</organism>
<sequence>MNNNIEVIGIDHGWSQMKTSNTCFNTSIKELANAPAFHDNVLEYDDRYFAVGEERLEVLDSKVENENFYLLTLVAIAKELEIRGKSEADVVLAVGLPLTRFSAERKPFIDYLSKNRDMVFGFEQKLYTIHILNVLVYPQCYAAVAGMLPTFGKKALVIDVGSWTVDSMLIVNKKPDNSKCDTQNEGLIKCMRAINRVAVQVKNRKIDEAEIQEYMKTGKTELPKDFKEIMDQQIQIFVDKVYRYQTECGYSLDMMPVYFVGGGAVVMRNFGRYQQSNIHYVLDVKANAKGFETMAKIALRSGR</sequence>
<dbReference type="InterPro" id="IPR040607">
    <property type="entry name" value="ALP_N"/>
</dbReference>
<evidence type="ECO:0000313" key="3">
    <source>
        <dbReference type="Proteomes" id="UP000054874"/>
    </source>
</evidence>